<gene>
    <name evidence="3" type="ORF">C8D99_10532</name>
</gene>
<dbReference type="Proteomes" id="UP000295066">
    <property type="component" value="Unassembled WGS sequence"/>
</dbReference>
<proteinExistence type="predicted"/>
<dbReference type="PANTHER" id="PTHR43151">
    <property type="entry name" value="FEOA FAMILY PROTEIN"/>
    <property type="match status" value="1"/>
</dbReference>
<evidence type="ECO:0000256" key="1">
    <source>
        <dbReference type="ARBA" id="ARBA00023004"/>
    </source>
</evidence>
<dbReference type="GO" id="GO:0046914">
    <property type="term" value="F:transition metal ion binding"/>
    <property type="evidence" value="ECO:0007669"/>
    <property type="project" value="InterPro"/>
</dbReference>
<keyword evidence="4" id="KW-1185">Reference proteome</keyword>
<dbReference type="EMBL" id="SORI01000005">
    <property type="protein sequence ID" value="TDY61620.1"/>
    <property type="molecule type" value="Genomic_DNA"/>
</dbReference>
<dbReference type="InterPro" id="IPR053184">
    <property type="entry name" value="FeoA-like"/>
</dbReference>
<dbReference type="OrthoDB" id="5665at2"/>
<dbReference type="PANTHER" id="PTHR43151:SF1">
    <property type="entry name" value="SSR2333 PROTEIN"/>
    <property type="match status" value="1"/>
</dbReference>
<dbReference type="SUPFAM" id="SSF50037">
    <property type="entry name" value="C-terminal domain of transcriptional repressors"/>
    <property type="match status" value="1"/>
</dbReference>
<organism evidence="3 4">
    <name type="scientific">Aminivibrio pyruvatiphilus</name>
    <dbReference type="NCBI Taxonomy" id="1005740"/>
    <lineage>
        <taxon>Bacteria</taxon>
        <taxon>Thermotogati</taxon>
        <taxon>Synergistota</taxon>
        <taxon>Synergistia</taxon>
        <taxon>Synergistales</taxon>
        <taxon>Aminobacteriaceae</taxon>
        <taxon>Aminivibrio</taxon>
    </lineage>
</organism>
<dbReference type="SMART" id="SM00899">
    <property type="entry name" value="FeoA"/>
    <property type="match status" value="1"/>
</dbReference>
<evidence type="ECO:0000313" key="3">
    <source>
        <dbReference type="EMBL" id="TDY61620.1"/>
    </source>
</evidence>
<sequence>MCPITVMPEGSEVTVARVTGGGEASKRLSELGLVPGVQVSVVQNGGGPLLLKVGESRFALGQGMALKVFVDGACR</sequence>
<name>A0A4R8M7Z1_9BACT</name>
<dbReference type="AlphaFoldDB" id="A0A4R8M7Z1"/>
<evidence type="ECO:0000313" key="4">
    <source>
        <dbReference type="Proteomes" id="UP000295066"/>
    </source>
</evidence>
<dbReference type="Pfam" id="PF04023">
    <property type="entry name" value="FeoA"/>
    <property type="match status" value="1"/>
</dbReference>
<evidence type="ECO:0000259" key="2">
    <source>
        <dbReference type="SMART" id="SM00899"/>
    </source>
</evidence>
<accession>A0A4R8M7Z1</accession>
<protein>
    <submittedName>
        <fullName evidence="3">Ferrous iron transport protein A</fullName>
    </submittedName>
</protein>
<feature type="domain" description="Ferrous iron transporter FeoA-like" evidence="2">
    <location>
        <begin position="2"/>
        <end position="72"/>
    </location>
</feature>
<dbReference type="RefSeq" id="WP_133957074.1">
    <property type="nucleotide sequence ID" value="NZ_SORI01000005.1"/>
</dbReference>
<dbReference type="InterPro" id="IPR007167">
    <property type="entry name" value="Fe-transptr_FeoA-like"/>
</dbReference>
<reference evidence="3 4" key="1">
    <citation type="submission" date="2019-03" db="EMBL/GenBank/DDBJ databases">
        <title>Genomic Encyclopedia of Type Strains, Phase IV (KMG-IV): sequencing the most valuable type-strain genomes for metagenomic binning, comparative biology and taxonomic classification.</title>
        <authorList>
            <person name="Goeker M."/>
        </authorList>
    </citation>
    <scope>NUCLEOTIDE SEQUENCE [LARGE SCALE GENOMIC DNA]</scope>
    <source>
        <strain evidence="3 4">DSM 25964</strain>
    </source>
</reference>
<keyword evidence="1" id="KW-0408">Iron</keyword>
<comment type="caution">
    <text evidence="3">The sequence shown here is derived from an EMBL/GenBank/DDBJ whole genome shotgun (WGS) entry which is preliminary data.</text>
</comment>
<dbReference type="InterPro" id="IPR038157">
    <property type="entry name" value="FeoA_core_dom"/>
</dbReference>
<dbReference type="Gene3D" id="2.30.30.90">
    <property type="match status" value="1"/>
</dbReference>
<dbReference type="InterPro" id="IPR008988">
    <property type="entry name" value="Transcriptional_repressor_C"/>
</dbReference>